<evidence type="ECO:0000313" key="1">
    <source>
        <dbReference type="EMBL" id="KAI5067749.1"/>
    </source>
</evidence>
<protein>
    <submittedName>
        <fullName evidence="1">Uncharacterized protein</fullName>
    </submittedName>
</protein>
<dbReference type="AlphaFoldDB" id="A0A9D4ZAG4"/>
<gene>
    <name evidence="1" type="ORF">GOP47_0018277</name>
</gene>
<name>A0A9D4ZAG4_ADICA</name>
<dbReference type="Proteomes" id="UP000886520">
    <property type="component" value="Chromosome 17"/>
</dbReference>
<reference evidence="1" key="1">
    <citation type="submission" date="2021-01" db="EMBL/GenBank/DDBJ databases">
        <title>Adiantum capillus-veneris genome.</title>
        <authorList>
            <person name="Fang Y."/>
            <person name="Liao Q."/>
        </authorList>
    </citation>
    <scope>NUCLEOTIDE SEQUENCE</scope>
    <source>
        <strain evidence="1">H3</strain>
        <tissue evidence="1">Leaf</tissue>
    </source>
</reference>
<keyword evidence="2" id="KW-1185">Reference proteome</keyword>
<organism evidence="1 2">
    <name type="scientific">Adiantum capillus-veneris</name>
    <name type="common">Maidenhair fern</name>
    <dbReference type="NCBI Taxonomy" id="13818"/>
    <lineage>
        <taxon>Eukaryota</taxon>
        <taxon>Viridiplantae</taxon>
        <taxon>Streptophyta</taxon>
        <taxon>Embryophyta</taxon>
        <taxon>Tracheophyta</taxon>
        <taxon>Polypodiopsida</taxon>
        <taxon>Polypodiidae</taxon>
        <taxon>Polypodiales</taxon>
        <taxon>Pteridineae</taxon>
        <taxon>Pteridaceae</taxon>
        <taxon>Vittarioideae</taxon>
        <taxon>Adiantum</taxon>
    </lineage>
</organism>
<comment type="caution">
    <text evidence="1">The sequence shown here is derived from an EMBL/GenBank/DDBJ whole genome shotgun (WGS) entry which is preliminary data.</text>
</comment>
<sequence length="121" mass="13610">MFVAVATLGKYQSIRWEWPPSRKLTFFKKIAMLTKKKIGGLQLLPVARKRSAKCLSAWGRAKWWICSRRAPSVRLQEGLPSHYAGGGHAVDRRGRQGPVGKVARVRGQRRAAWDKGRAVMA</sequence>
<dbReference type="EMBL" id="JABFUD020000017">
    <property type="protein sequence ID" value="KAI5067749.1"/>
    <property type="molecule type" value="Genomic_DNA"/>
</dbReference>
<accession>A0A9D4ZAG4</accession>
<proteinExistence type="predicted"/>
<evidence type="ECO:0000313" key="2">
    <source>
        <dbReference type="Proteomes" id="UP000886520"/>
    </source>
</evidence>